<organismHost>
    <name type="scientific">Paramecium bursaria</name>
    <dbReference type="NCBI Taxonomy" id="74790"/>
</organismHost>
<gene>
    <name evidence="1" type="primary">N101L</name>
    <name evidence="1" type="ORF">FR483_N101L</name>
</gene>
<evidence type="ECO:0000313" key="2">
    <source>
        <dbReference type="Proteomes" id="UP000204095"/>
    </source>
</evidence>
<dbReference type="Proteomes" id="UP000204095">
    <property type="component" value="Segment"/>
</dbReference>
<reference evidence="1 2" key="1">
    <citation type="journal article" date="2007" name="Virology">
        <title>Sequence and annotation of the 314-kb MT325 and the 321-kb FR483 viruses that infect Chlorella Pbi.</title>
        <authorList>
            <person name="Fitzgerald L.A."/>
            <person name="Graves M.V."/>
            <person name="Li X."/>
            <person name="Feldblyum T."/>
            <person name="Hartigan J."/>
            <person name="Van Etten J.L."/>
        </authorList>
    </citation>
    <scope>NUCLEOTIDE SEQUENCE [LARGE SCALE GENOMIC DNA]</scope>
    <source>
        <strain evidence="1 2">FR483</strain>
    </source>
</reference>
<organism evidence="1 2">
    <name type="scientific">Paramecium bursaria Chlorella virus FR483</name>
    <name type="common">PBCV-FR483</name>
    <dbReference type="NCBI Taxonomy" id="399781"/>
    <lineage>
        <taxon>Viruses</taxon>
        <taxon>Varidnaviria</taxon>
        <taxon>Bamfordvirae</taxon>
        <taxon>Nucleocytoviricota</taxon>
        <taxon>Megaviricetes</taxon>
        <taxon>Algavirales</taxon>
        <taxon>Phycodnaviridae</taxon>
        <taxon>Chlorovirus</taxon>
        <taxon>Chlorovirus conductrix</taxon>
        <taxon>Paramecium bursaria Chlorella virus A1</taxon>
    </lineage>
</organism>
<accession>A7J6F5</accession>
<dbReference type="EMBL" id="DQ890022">
    <property type="protein sequence ID" value="ABT15386.1"/>
    <property type="molecule type" value="Genomic_DNA"/>
</dbReference>
<evidence type="ECO:0000313" key="1">
    <source>
        <dbReference type="EMBL" id="ABT15386.1"/>
    </source>
</evidence>
<proteinExistence type="predicted"/>
<dbReference type="RefSeq" id="YP_001425733.1">
    <property type="nucleotide sequence ID" value="NC_008603.1"/>
</dbReference>
<dbReference type="KEGG" id="vg:5364348"/>
<sequence>MLLCDRFHLLEIQLLVLDRPPLQLEKERRRRNYVNSSGGWCFDVCGIAIDVPLSCHLTYDTDLFILYLFSVRGQMTCILTKLSCHWS</sequence>
<protein>
    <submittedName>
        <fullName evidence="1">Uncharacterized protein N101L</fullName>
    </submittedName>
</protein>
<name>A7J6F5_PBCVF</name>
<dbReference type="GeneID" id="5364348"/>